<dbReference type="KEGG" id="clk:CGC53_00055"/>
<sequence>MKIGRYSFVNITKDDDIDYQKWIDFIESHKDYFIWYEDTEDGIYRKNNMDKVPNDFKEGILYKLNKTNVYCTKKLSKNSWDCIISYNIENNISVHLEKKITKPIAEILLEMANYLEAKIIIDDKKEFISLEQLE</sequence>
<evidence type="ECO:0000313" key="1">
    <source>
        <dbReference type="EMBL" id="ATA82869.1"/>
    </source>
</evidence>
<reference evidence="2" key="1">
    <citation type="submission" date="2017-06" db="EMBL/GenBank/DDBJ databases">
        <title>Capnocytophaga spp. assemblies.</title>
        <authorList>
            <person name="Gulvik C.A."/>
        </authorList>
    </citation>
    <scope>NUCLEOTIDE SEQUENCE [LARGE SCALE GENOMIC DNA]</scope>
    <source>
        <strain evidence="2">H6253</strain>
    </source>
</reference>
<dbReference type="Proteomes" id="UP000217276">
    <property type="component" value="Chromosome"/>
</dbReference>
<dbReference type="AlphaFoldDB" id="A0A250FCK0"/>
<proteinExistence type="predicted"/>
<dbReference type="EMBL" id="CP022384">
    <property type="protein sequence ID" value="ATA82869.1"/>
    <property type="molecule type" value="Genomic_DNA"/>
</dbReference>
<protein>
    <submittedName>
        <fullName evidence="1">Uncharacterized protein</fullName>
    </submittedName>
</protein>
<gene>
    <name evidence="1" type="ORF">CGC53_00055</name>
</gene>
<keyword evidence="2" id="KW-1185">Reference proteome</keyword>
<name>A0A250FCK0_9FLAO</name>
<evidence type="ECO:0000313" key="2">
    <source>
        <dbReference type="Proteomes" id="UP000217276"/>
    </source>
</evidence>
<accession>A0A250FCK0</accession>
<organism evidence="1 2">
    <name type="scientific">Capnocytophaga leadbetteri</name>
    <dbReference type="NCBI Taxonomy" id="327575"/>
    <lineage>
        <taxon>Bacteria</taxon>
        <taxon>Pseudomonadati</taxon>
        <taxon>Bacteroidota</taxon>
        <taxon>Flavobacteriia</taxon>
        <taxon>Flavobacteriales</taxon>
        <taxon>Flavobacteriaceae</taxon>
        <taxon>Capnocytophaga</taxon>
    </lineage>
</organism>